<feature type="transmembrane region" description="Helical" evidence="20">
    <location>
        <begin position="288"/>
        <end position="308"/>
    </location>
</feature>
<dbReference type="PIRSF" id="PIRSF038885">
    <property type="entry name" value="COB"/>
    <property type="match status" value="1"/>
</dbReference>
<dbReference type="InterPro" id="IPR048260">
    <property type="entry name" value="Cytochrome_b_C_euk/bac"/>
</dbReference>
<dbReference type="EMBL" id="AP019317">
    <property type="protein sequence ID" value="BBH36914.1"/>
    <property type="molecule type" value="Genomic_DNA"/>
</dbReference>
<comment type="subcellular location">
    <subcellularLocation>
        <location evidence="2">Mitochondrion inner membrane</location>
        <topology evidence="2">Multi-pass membrane protein</topology>
    </subcellularLocation>
</comment>
<keyword evidence="7 20" id="KW-0679">Respiratory chain</keyword>
<dbReference type="InterPro" id="IPR005797">
    <property type="entry name" value="Cyt_b/b6_N"/>
</dbReference>
<dbReference type="GO" id="GO:0046872">
    <property type="term" value="F:metal ion binding"/>
    <property type="evidence" value="ECO:0007669"/>
    <property type="project" value="UniProtKB-UniRule"/>
</dbReference>
<evidence type="ECO:0000256" key="16">
    <source>
        <dbReference type="ARBA" id="ARBA00023136"/>
    </source>
</evidence>
<evidence type="ECO:0000313" key="23">
    <source>
        <dbReference type="EMBL" id="BBH36914.1"/>
    </source>
</evidence>
<evidence type="ECO:0000256" key="2">
    <source>
        <dbReference type="ARBA" id="ARBA00004448"/>
    </source>
</evidence>
<protein>
    <recommendedName>
        <fullName evidence="4 20">Cytochrome b</fullName>
    </recommendedName>
</protein>
<dbReference type="GO" id="GO:0008121">
    <property type="term" value="F:quinol-cytochrome-c reductase activity"/>
    <property type="evidence" value="ECO:0007669"/>
    <property type="project" value="InterPro"/>
</dbReference>
<dbReference type="GO" id="GO:0006122">
    <property type="term" value="P:mitochondrial electron transport, ubiquinol to cytochrome c"/>
    <property type="evidence" value="ECO:0007669"/>
    <property type="project" value="TreeGrafter"/>
</dbReference>
<evidence type="ECO:0000256" key="6">
    <source>
        <dbReference type="ARBA" id="ARBA00022617"/>
    </source>
</evidence>
<evidence type="ECO:0000256" key="10">
    <source>
        <dbReference type="ARBA" id="ARBA00022792"/>
    </source>
</evidence>
<reference evidence="23" key="1">
    <citation type="journal article" date="2019" name="Zootaxa">
        <title>First record of Larsonella pumilus (Teleostei: Gobiidae) from Japan, with phylogenetic placement of the genus Larsonella.</title>
        <authorList>
            <person name="Hanahara N."/>
            <person name="Higashiji T."/>
            <person name="Shinzato C."/>
            <person name="Koyanagi R."/>
            <person name="Maeda K."/>
        </authorList>
    </citation>
    <scope>NUCLEOTIDE SEQUENCE</scope>
</reference>
<feature type="domain" description="Cytochrome b/b6 C-terminal region profile" evidence="22">
    <location>
        <begin position="210"/>
        <end position="380"/>
    </location>
</feature>
<feature type="transmembrane region" description="Helical" evidence="20">
    <location>
        <begin position="29"/>
        <end position="52"/>
    </location>
</feature>
<dbReference type="Gene3D" id="1.20.810.10">
    <property type="entry name" value="Cytochrome Bc1 Complex, Chain C"/>
    <property type="match status" value="1"/>
</dbReference>
<geneLocation type="mitochondrion" evidence="23"/>
<dbReference type="GO" id="GO:0016491">
    <property type="term" value="F:oxidoreductase activity"/>
    <property type="evidence" value="ECO:0007669"/>
    <property type="project" value="UniProtKB-UniRule"/>
</dbReference>
<dbReference type="InterPro" id="IPR027387">
    <property type="entry name" value="Cytb/b6-like_sf"/>
</dbReference>
<keyword evidence="16 20" id="KW-0472">Membrane</keyword>
<gene>
    <name evidence="23" type="primary">Cyt b</name>
</gene>
<proteinExistence type="inferred from homology"/>
<keyword evidence="12 20" id="KW-1133">Transmembrane helix</keyword>
<keyword evidence="8 20" id="KW-0812">Transmembrane</keyword>
<dbReference type="SUPFAM" id="SSF81342">
    <property type="entry name" value="Transmembrane di-heme cytochromes"/>
    <property type="match status" value="1"/>
</dbReference>
<feature type="transmembrane region" description="Helical" evidence="20">
    <location>
        <begin position="113"/>
        <end position="133"/>
    </location>
</feature>
<evidence type="ECO:0000256" key="19">
    <source>
        <dbReference type="PIRSR" id="PIRSR038885-2"/>
    </source>
</evidence>
<keyword evidence="5 20" id="KW-0813">Transport</keyword>
<organism evidence="23">
    <name type="scientific">Callogobius okinawae</name>
    <dbReference type="NCBI Taxonomy" id="1642128"/>
    <lineage>
        <taxon>Eukaryota</taxon>
        <taxon>Metazoa</taxon>
        <taxon>Chordata</taxon>
        <taxon>Craniata</taxon>
        <taxon>Vertebrata</taxon>
        <taxon>Euteleostomi</taxon>
        <taxon>Actinopterygii</taxon>
        <taxon>Neopterygii</taxon>
        <taxon>Teleostei</taxon>
        <taxon>Neoteleostei</taxon>
        <taxon>Acanthomorphata</taxon>
        <taxon>Gobiaria</taxon>
        <taxon>Gobiiformes</taxon>
        <taxon>Gobioidei</taxon>
        <taxon>Gobiidae</taxon>
        <taxon>Gobiinae</taxon>
        <taxon>Callogobius</taxon>
    </lineage>
</organism>
<dbReference type="AlphaFoldDB" id="A0A5K7TN13"/>
<evidence type="ECO:0000259" key="22">
    <source>
        <dbReference type="PROSITE" id="PS51003"/>
    </source>
</evidence>
<keyword evidence="14" id="KW-0830">Ubiquinone</keyword>
<evidence type="ECO:0000256" key="11">
    <source>
        <dbReference type="ARBA" id="ARBA00022982"/>
    </source>
</evidence>
<feature type="domain" description="Cytochrome b/b6 N-terminal region profile" evidence="21">
    <location>
        <begin position="1"/>
        <end position="209"/>
    </location>
</feature>
<dbReference type="PROSITE" id="PS51003">
    <property type="entry name" value="CYTB_CTER"/>
    <property type="match status" value="1"/>
</dbReference>
<keyword evidence="10" id="KW-0999">Mitochondrion inner membrane</keyword>
<feature type="transmembrane region" description="Helical" evidence="20">
    <location>
        <begin position="229"/>
        <end position="250"/>
    </location>
</feature>
<sequence>MASLRKTHPLLKIANDALVDLPAPSNISAWWNFGSLLGLCLIAQIVTGLFLAMHYTSDVATAFSSVAHICRDVNFGWLIRNMHANGASFFFICIYLHIGRGLYYGSYLYKETWNIGVILLLLVMMTAFVGYVLPWGQMSFWGATVITNLLSAVPYVGTSLVQWIWGGFSVDHATLTRFFAFHFLLPFVILAVTVLHLLFLHETGSNNPTGLNSDADKVPFHPYFSYKDLLGFAIMLLALTSLALFTPNYLGDPDNFIPANPLVTPPHIKPEWYFLFAYAILRSIPNKLGGVLALLASILVLMLVPFLHVSKQRSLTFRPLSQILFWTLVADVMILTWIGGMPVEHPYIIIGQIASVLYFSIFLGLFPMAAWLENKLLLSS</sequence>
<feature type="transmembrane region" description="Helical" evidence="20">
    <location>
        <begin position="178"/>
        <end position="200"/>
    </location>
</feature>
<feature type="binding site" description="axial binding residue" evidence="19">
    <location>
        <position position="97"/>
    </location>
    <ligand>
        <name>heme b</name>
        <dbReference type="ChEBI" id="CHEBI:60344"/>
        <label>b566</label>
    </ligand>
    <ligandPart>
        <name>Fe</name>
        <dbReference type="ChEBI" id="CHEBI:18248"/>
    </ligandPart>
</feature>
<feature type="binding site" description="axial binding residue" evidence="19">
    <location>
        <position position="196"/>
    </location>
    <ligand>
        <name>heme b</name>
        <dbReference type="ChEBI" id="CHEBI:60344"/>
        <label>b566</label>
    </ligand>
    <ligandPart>
        <name>Fe</name>
        <dbReference type="ChEBI" id="CHEBI:18248"/>
    </ligandPart>
</feature>
<dbReference type="InterPro" id="IPR016174">
    <property type="entry name" value="Di-haem_cyt_TM"/>
</dbReference>
<dbReference type="InterPro" id="IPR030689">
    <property type="entry name" value="Cytochrome_b"/>
</dbReference>
<evidence type="ECO:0000256" key="5">
    <source>
        <dbReference type="ARBA" id="ARBA00022448"/>
    </source>
</evidence>
<dbReference type="PANTHER" id="PTHR19271">
    <property type="entry name" value="CYTOCHROME B"/>
    <property type="match status" value="1"/>
</dbReference>
<keyword evidence="15 20" id="KW-0496">Mitochondrion</keyword>
<dbReference type="GO" id="GO:0005743">
    <property type="term" value="C:mitochondrial inner membrane"/>
    <property type="evidence" value="ECO:0007669"/>
    <property type="project" value="UniProtKB-SubCell"/>
</dbReference>
<evidence type="ECO:0000256" key="12">
    <source>
        <dbReference type="ARBA" id="ARBA00022989"/>
    </source>
</evidence>
<evidence type="ECO:0000256" key="4">
    <source>
        <dbReference type="ARBA" id="ARBA00013531"/>
    </source>
</evidence>
<evidence type="ECO:0000256" key="15">
    <source>
        <dbReference type="ARBA" id="ARBA00023128"/>
    </source>
</evidence>
<feature type="transmembrane region" description="Helical" evidence="20">
    <location>
        <begin position="320"/>
        <end position="341"/>
    </location>
</feature>
<dbReference type="InterPro" id="IPR048259">
    <property type="entry name" value="Cytochrome_b_N_euk/bac"/>
</dbReference>
<feature type="binding site" evidence="18">
    <location>
        <position position="201"/>
    </location>
    <ligand>
        <name>a ubiquinone</name>
        <dbReference type="ChEBI" id="CHEBI:16389"/>
    </ligand>
</feature>
<dbReference type="InterPro" id="IPR005798">
    <property type="entry name" value="Cyt_b/b6_C"/>
</dbReference>
<comment type="function">
    <text evidence="1 20">Component of the ubiquinol-cytochrome c reductase complex (complex III or cytochrome b-c1 complex) that is part of the mitochondrial respiratory chain. The b-c1 complex mediates electron transfer from ubiquinol to cytochrome c. Contributes to the generation of a proton gradient across the mitochondrial membrane that is then used for ATP synthesis.</text>
</comment>
<comment type="cofactor">
    <cofactor evidence="19">
        <name>heme</name>
        <dbReference type="ChEBI" id="CHEBI:30413"/>
    </cofactor>
    <text evidence="19">Binds 2 heme groups non-covalently.</text>
</comment>
<dbReference type="Pfam" id="PF00033">
    <property type="entry name" value="Cytochrome_B"/>
    <property type="match status" value="1"/>
</dbReference>
<comment type="subunit">
    <text evidence="3">The cytochrome bc1 complex contains 3 respiratory subunits (MT-CYB, CYC1 and UQCRFS1), 2 core proteins (UQCRC1 and UQCRC2) and probably 6 low-molecular weight proteins.</text>
</comment>
<feature type="binding site" description="axial binding residue" evidence="19">
    <location>
        <position position="83"/>
    </location>
    <ligand>
        <name>heme b</name>
        <dbReference type="ChEBI" id="CHEBI:60344"/>
        <label>b562</label>
    </ligand>
    <ligandPart>
        <name>Fe</name>
        <dbReference type="ChEBI" id="CHEBI:18248"/>
    </ligandPart>
</feature>
<evidence type="ECO:0000256" key="3">
    <source>
        <dbReference type="ARBA" id="ARBA00011660"/>
    </source>
</evidence>
<evidence type="ECO:0000259" key="21">
    <source>
        <dbReference type="PROSITE" id="PS51002"/>
    </source>
</evidence>
<feature type="transmembrane region" description="Helical" evidence="20">
    <location>
        <begin position="145"/>
        <end position="166"/>
    </location>
</feature>
<dbReference type="Pfam" id="PF00032">
    <property type="entry name" value="Cytochrom_B_C"/>
    <property type="match status" value="1"/>
</dbReference>
<evidence type="ECO:0000256" key="13">
    <source>
        <dbReference type="ARBA" id="ARBA00023004"/>
    </source>
</evidence>
<comment type="similarity">
    <text evidence="17 20">Belongs to the cytochrome b family.</text>
</comment>
<feature type="transmembrane region" description="Helical" evidence="20">
    <location>
        <begin position="87"/>
        <end position="107"/>
    </location>
</feature>
<evidence type="ECO:0000256" key="14">
    <source>
        <dbReference type="ARBA" id="ARBA00023075"/>
    </source>
</evidence>
<dbReference type="GO" id="GO:0045275">
    <property type="term" value="C:respiratory chain complex III"/>
    <property type="evidence" value="ECO:0007669"/>
    <property type="project" value="InterPro"/>
</dbReference>
<accession>A0A5K7TN13</accession>
<name>A0A5K7TN13_9GOBI</name>
<evidence type="ECO:0000256" key="7">
    <source>
        <dbReference type="ARBA" id="ARBA00022660"/>
    </source>
</evidence>
<dbReference type="CDD" id="cd00290">
    <property type="entry name" value="cytochrome_b_C"/>
    <property type="match status" value="1"/>
</dbReference>
<feature type="transmembrane region" description="Helical" evidence="20">
    <location>
        <begin position="347"/>
        <end position="372"/>
    </location>
</feature>
<keyword evidence="13 19" id="KW-0408">Iron</keyword>
<keyword evidence="11 20" id="KW-0249">Electron transport</keyword>
<evidence type="ECO:0000256" key="20">
    <source>
        <dbReference type="RuleBase" id="RU362117"/>
    </source>
</evidence>
<evidence type="ECO:0000256" key="8">
    <source>
        <dbReference type="ARBA" id="ARBA00022692"/>
    </source>
</evidence>
<evidence type="ECO:0000256" key="1">
    <source>
        <dbReference type="ARBA" id="ARBA00002566"/>
    </source>
</evidence>
<dbReference type="CDD" id="cd00284">
    <property type="entry name" value="Cytochrome_b_N"/>
    <property type="match status" value="1"/>
</dbReference>
<dbReference type="FunFam" id="1.20.810.10:FF:000002">
    <property type="entry name" value="Cytochrome b"/>
    <property type="match status" value="1"/>
</dbReference>
<keyword evidence="6 19" id="KW-0349">Heme</keyword>
<evidence type="ECO:0000256" key="18">
    <source>
        <dbReference type="PIRSR" id="PIRSR038885-1"/>
    </source>
</evidence>
<evidence type="ECO:0000256" key="9">
    <source>
        <dbReference type="ARBA" id="ARBA00022723"/>
    </source>
</evidence>
<feature type="binding site" description="axial binding residue" evidence="19">
    <location>
        <position position="182"/>
    </location>
    <ligand>
        <name>heme b</name>
        <dbReference type="ChEBI" id="CHEBI:60344"/>
        <label>b562</label>
    </ligand>
    <ligandPart>
        <name>Fe</name>
        <dbReference type="ChEBI" id="CHEBI:18248"/>
    </ligandPart>
</feature>
<evidence type="ECO:0000256" key="17">
    <source>
        <dbReference type="ARBA" id="ARBA00061233"/>
    </source>
</evidence>
<dbReference type="PROSITE" id="PS51002">
    <property type="entry name" value="CYTB_NTER"/>
    <property type="match status" value="1"/>
</dbReference>
<dbReference type="PANTHER" id="PTHR19271:SF16">
    <property type="entry name" value="CYTOCHROME B"/>
    <property type="match status" value="1"/>
</dbReference>
<comment type="cofactor">
    <cofactor evidence="20">
        <name>heme b</name>
        <dbReference type="ChEBI" id="CHEBI:60344"/>
    </cofactor>
    <text evidence="20">Binds 2 heme groups non-covalently.</text>
</comment>
<keyword evidence="9 19" id="KW-0479">Metal-binding</keyword>
<dbReference type="SUPFAM" id="SSF81648">
    <property type="entry name" value="a domain/subunit of cytochrome bc1 complex (Ubiquinol-cytochrome c reductase)"/>
    <property type="match status" value="1"/>
</dbReference>
<dbReference type="InterPro" id="IPR036150">
    <property type="entry name" value="Cyt_b/b6_C_sf"/>
</dbReference>